<reference evidence="2 3" key="1">
    <citation type="journal article" date="2018" name="ACS Chem. Biol.">
        <title>Ketoreductase domain dysfunction expands chemodiversity: malyngamide biosynthesis in the cyanobacterium Okeania hirsuta.</title>
        <authorList>
            <person name="Moss N.A."/>
            <person name="Leao T."/>
            <person name="Rankin M."/>
            <person name="McCullough T.M."/>
            <person name="Qu P."/>
            <person name="Korobeynikov A."/>
            <person name="Smith J.L."/>
            <person name="Gerwick L."/>
            <person name="Gerwick W.H."/>
        </authorList>
    </citation>
    <scope>NUCLEOTIDE SEQUENCE [LARGE SCALE GENOMIC DNA]</scope>
    <source>
        <strain evidence="2 3">PAB10Feb10-1</strain>
    </source>
</reference>
<organism evidence="2 3">
    <name type="scientific">Okeania hirsuta</name>
    <dbReference type="NCBI Taxonomy" id="1458930"/>
    <lineage>
        <taxon>Bacteria</taxon>
        <taxon>Bacillati</taxon>
        <taxon>Cyanobacteriota</taxon>
        <taxon>Cyanophyceae</taxon>
        <taxon>Oscillatoriophycideae</taxon>
        <taxon>Oscillatoriales</taxon>
        <taxon>Microcoleaceae</taxon>
        <taxon>Okeania</taxon>
    </lineage>
</organism>
<dbReference type="InterPro" id="IPR036162">
    <property type="entry name" value="Resolvase-like_N_sf"/>
</dbReference>
<gene>
    <name evidence="2" type="ORF">D5R40_33065</name>
</gene>
<evidence type="ECO:0000259" key="1">
    <source>
        <dbReference type="PROSITE" id="PS51736"/>
    </source>
</evidence>
<dbReference type="Gene3D" id="3.40.50.1390">
    <property type="entry name" value="Resolvase, N-terminal catalytic domain"/>
    <property type="match status" value="1"/>
</dbReference>
<dbReference type="Pfam" id="PF00239">
    <property type="entry name" value="Resolvase"/>
    <property type="match status" value="1"/>
</dbReference>
<protein>
    <submittedName>
        <fullName evidence="2">Recombinase family protein</fullName>
    </submittedName>
</protein>
<evidence type="ECO:0000313" key="3">
    <source>
        <dbReference type="Proteomes" id="UP000269154"/>
    </source>
</evidence>
<dbReference type="InterPro" id="IPR006119">
    <property type="entry name" value="Resolv_N"/>
</dbReference>
<accession>A0A3N6NPB0</accession>
<feature type="non-terminal residue" evidence="2">
    <location>
        <position position="84"/>
    </location>
</feature>
<dbReference type="SUPFAM" id="SSF53041">
    <property type="entry name" value="Resolvase-like"/>
    <property type="match status" value="1"/>
</dbReference>
<dbReference type="PROSITE" id="PS51736">
    <property type="entry name" value="RECOMBINASES_3"/>
    <property type="match status" value="1"/>
</dbReference>
<name>A0A3N6NPB0_9CYAN</name>
<comment type="caution">
    <text evidence="2">The sequence shown here is derived from an EMBL/GenBank/DDBJ whole genome shotgun (WGS) entry which is preliminary data.</text>
</comment>
<proteinExistence type="predicted"/>
<dbReference type="Proteomes" id="UP000269154">
    <property type="component" value="Unassembled WGS sequence"/>
</dbReference>
<sequence>MNTSETIQAHHIARKAVIYIRQSTPHQVLSHQESLRLQYGLKQRALKLGWSKLDIEIIDVDLGLSGAHTHHRQGFKDMLSKVAL</sequence>
<keyword evidence="3" id="KW-1185">Reference proteome</keyword>
<feature type="domain" description="Resolvase/invertase-type recombinase catalytic" evidence="1">
    <location>
        <begin position="15"/>
        <end position="84"/>
    </location>
</feature>
<dbReference type="EMBL" id="RCBY01000481">
    <property type="protein sequence ID" value="RQH18172.1"/>
    <property type="molecule type" value="Genomic_DNA"/>
</dbReference>
<dbReference type="AlphaFoldDB" id="A0A3N6NPB0"/>
<dbReference type="GO" id="GO:0003677">
    <property type="term" value="F:DNA binding"/>
    <property type="evidence" value="ECO:0007669"/>
    <property type="project" value="InterPro"/>
</dbReference>
<dbReference type="GO" id="GO:0000150">
    <property type="term" value="F:DNA strand exchange activity"/>
    <property type="evidence" value="ECO:0007669"/>
    <property type="project" value="InterPro"/>
</dbReference>
<evidence type="ECO:0000313" key="2">
    <source>
        <dbReference type="EMBL" id="RQH18172.1"/>
    </source>
</evidence>
<dbReference type="RefSeq" id="WP_161565156.1">
    <property type="nucleotide sequence ID" value="NZ_CAWOLW010000425.1"/>
</dbReference>